<dbReference type="PANTHER" id="PTHR43133">
    <property type="entry name" value="RNA POLYMERASE ECF-TYPE SIGMA FACTO"/>
    <property type="match status" value="1"/>
</dbReference>
<keyword evidence="3" id="KW-0238">DNA-binding</keyword>
<dbReference type="AlphaFoldDB" id="A0A1F6C3C5"/>
<evidence type="ECO:0000259" key="5">
    <source>
        <dbReference type="Pfam" id="PF08281"/>
    </source>
</evidence>
<dbReference type="PANTHER" id="PTHR43133:SF8">
    <property type="entry name" value="RNA POLYMERASE SIGMA FACTOR HI_1459-RELATED"/>
    <property type="match status" value="1"/>
</dbReference>
<dbReference type="Gene3D" id="1.10.10.10">
    <property type="entry name" value="Winged helix-like DNA-binding domain superfamily/Winged helix DNA-binding domain"/>
    <property type="match status" value="1"/>
</dbReference>
<organism evidence="6 7">
    <name type="scientific">Handelsmanbacteria sp. (strain RIFCSPLOWO2_12_FULL_64_10)</name>
    <dbReference type="NCBI Taxonomy" id="1817868"/>
    <lineage>
        <taxon>Bacteria</taxon>
        <taxon>Candidatus Handelsmaniibacteriota</taxon>
    </lineage>
</organism>
<keyword evidence="2" id="KW-0731">Sigma factor</keyword>
<dbReference type="GO" id="GO:0016987">
    <property type="term" value="F:sigma factor activity"/>
    <property type="evidence" value="ECO:0007669"/>
    <property type="project" value="UniProtKB-KW"/>
</dbReference>
<reference evidence="6 7" key="1">
    <citation type="journal article" date="2016" name="Nat. Commun.">
        <title>Thousands of microbial genomes shed light on interconnected biogeochemical processes in an aquifer system.</title>
        <authorList>
            <person name="Anantharaman K."/>
            <person name="Brown C.T."/>
            <person name="Hug L.A."/>
            <person name="Sharon I."/>
            <person name="Castelle C.J."/>
            <person name="Probst A.J."/>
            <person name="Thomas B.C."/>
            <person name="Singh A."/>
            <person name="Wilkins M.J."/>
            <person name="Karaoz U."/>
            <person name="Brodie E.L."/>
            <person name="Williams K.H."/>
            <person name="Hubbard S.S."/>
            <person name="Banfield J.F."/>
        </authorList>
    </citation>
    <scope>NUCLEOTIDE SEQUENCE [LARGE SCALE GENOMIC DNA]</scope>
    <source>
        <strain evidence="7">RIFCSPLOWO2_12_FULL_64_10</strain>
    </source>
</reference>
<feature type="domain" description="RNA polymerase sigma factor 70 region 4 type 2" evidence="5">
    <location>
        <begin position="68"/>
        <end position="115"/>
    </location>
</feature>
<evidence type="ECO:0000313" key="7">
    <source>
        <dbReference type="Proteomes" id="UP000178606"/>
    </source>
</evidence>
<keyword evidence="1" id="KW-0805">Transcription regulation</keyword>
<evidence type="ECO:0000256" key="3">
    <source>
        <dbReference type="ARBA" id="ARBA00023125"/>
    </source>
</evidence>
<dbReference type="GO" id="GO:0006352">
    <property type="term" value="P:DNA-templated transcription initiation"/>
    <property type="evidence" value="ECO:0007669"/>
    <property type="project" value="InterPro"/>
</dbReference>
<keyword evidence="4" id="KW-0804">Transcription</keyword>
<proteinExistence type="predicted"/>
<dbReference type="InterPro" id="IPR013249">
    <property type="entry name" value="RNA_pol_sigma70_r4_t2"/>
</dbReference>
<dbReference type="InterPro" id="IPR039425">
    <property type="entry name" value="RNA_pol_sigma-70-like"/>
</dbReference>
<dbReference type="GO" id="GO:0003677">
    <property type="term" value="F:DNA binding"/>
    <property type="evidence" value="ECO:0007669"/>
    <property type="project" value="UniProtKB-KW"/>
</dbReference>
<name>A0A1F6C3C5_HANXR</name>
<sequence length="522" mass="58694">MKEPGRFWGWFETLAHRVCLGWRRREQRRQLILGGLCIEDEREDPSVAPDPFSGPEEALLEAERRKGIQKALRNLGEQGRKALEMFYLDGLSVQEIAGRLRVPENTIKQRLYSGRLGLREELITMPETAEERQGAPENPPLRFSLCGEKGNASCNPFTLTRSLLAQQVLIQIARSPKAEGEMASAVGADRIYVADHLSDLVKGELVRQVDGDRYVADFFILQKEDQESLHGWMRGIGRRDAEIIAGHIPEARGAFVRCPFEAQGFEWEDMRWIVVAVFLANLGIRRAHPEVYTVRRPIRPDGNRWFFFGQTCDVPKPKWVAGCNSSYDELGGVGHFWTPAVTKPWVFGPDRRTRPALYALVDGPKDLKTIEGETGLEDARTVAAEMVAAGYVVQEGDQLRLAVPAFTEAEDRTLCPVVDRICREVVEQSRKPGLQGLDDLLDDLGFEGLRPQYPAMRGFLSSDISGYCIEALVEMGHLGTPPAEAPGTWACWVWKGGVELVSWDAAEFRRIYHTGRPPWLPD</sequence>
<comment type="caution">
    <text evidence="6">The sequence shown here is derived from an EMBL/GenBank/DDBJ whole genome shotgun (WGS) entry which is preliminary data.</text>
</comment>
<evidence type="ECO:0000256" key="2">
    <source>
        <dbReference type="ARBA" id="ARBA00023082"/>
    </source>
</evidence>
<dbReference type="CDD" id="cd06171">
    <property type="entry name" value="Sigma70_r4"/>
    <property type="match status" value="1"/>
</dbReference>
<dbReference type="NCBIfam" id="TIGR02937">
    <property type="entry name" value="sigma70-ECF"/>
    <property type="match status" value="1"/>
</dbReference>
<accession>A0A1F6C3C5</accession>
<protein>
    <recommendedName>
        <fullName evidence="5">RNA polymerase sigma factor 70 region 4 type 2 domain-containing protein</fullName>
    </recommendedName>
</protein>
<dbReference type="InterPro" id="IPR036388">
    <property type="entry name" value="WH-like_DNA-bd_sf"/>
</dbReference>
<dbReference type="Proteomes" id="UP000178606">
    <property type="component" value="Unassembled WGS sequence"/>
</dbReference>
<evidence type="ECO:0000256" key="4">
    <source>
        <dbReference type="ARBA" id="ARBA00023163"/>
    </source>
</evidence>
<dbReference type="EMBL" id="MFKF01000427">
    <property type="protein sequence ID" value="OGG43716.1"/>
    <property type="molecule type" value="Genomic_DNA"/>
</dbReference>
<gene>
    <name evidence="6" type="ORF">A3F84_27380</name>
</gene>
<dbReference type="Pfam" id="PF08281">
    <property type="entry name" value="Sigma70_r4_2"/>
    <property type="match status" value="1"/>
</dbReference>
<dbReference type="InterPro" id="IPR013324">
    <property type="entry name" value="RNA_pol_sigma_r3/r4-like"/>
</dbReference>
<dbReference type="InterPro" id="IPR014284">
    <property type="entry name" value="RNA_pol_sigma-70_dom"/>
</dbReference>
<evidence type="ECO:0000256" key="1">
    <source>
        <dbReference type="ARBA" id="ARBA00023015"/>
    </source>
</evidence>
<dbReference type="SUPFAM" id="SSF88659">
    <property type="entry name" value="Sigma3 and sigma4 domains of RNA polymerase sigma factors"/>
    <property type="match status" value="1"/>
</dbReference>
<evidence type="ECO:0000313" key="6">
    <source>
        <dbReference type="EMBL" id="OGG43716.1"/>
    </source>
</evidence>